<dbReference type="eggNOG" id="arCOG02017">
    <property type="taxonomic scope" value="Archaea"/>
</dbReference>
<evidence type="ECO:0000256" key="3">
    <source>
        <dbReference type="ARBA" id="ARBA00038054"/>
    </source>
</evidence>
<evidence type="ECO:0000313" key="6">
    <source>
        <dbReference type="Proteomes" id="UP000000663"/>
    </source>
</evidence>
<dbReference type="InterPro" id="IPR052174">
    <property type="entry name" value="Flavoredoxin"/>
</dbReference>
<dbReference type="Gene3D" id="2.30.110.10">
    <property type="entry name" value="Electron Transport, Fmn-binding Protein, Chain A"/>
    <property type="match status" value="1"/>
</dbReference>
<dbReference type="GeneID" id="5145588"/>
<name>Q0W3X7_METAR</name>
<proteinExistence type="inferred from homology"/>
<dbReference type="GO" id="GO:0010181">
    <property type="term" value="F:FMN binding"/>
    <property type="evidence" value="ECO:0007669"/>
    <property type="project" value="InterPro"/>
</dbReference>
<comment type="cofactor">
    <cofactor evidence="1">
        <name>FMN</name>
        <dbReference type="ChEBI" id="CHEBI:58210"/>
    </cofactor>
</comment>
<dbReference type="STRING" id="351160.RRC505"/>
<dbReference type="InterPro" id="IPR002563">
    <property type="entry name" value="Flavin_Rdtase-like_dom"/>
</dbReference>
<dbReference type="InterPro" id="IPR012349">
    <property type="entry name" value="Split_barrel_FMN-bd"/>
</dbReference>
<dbReference type="Proteomes" id="UP000000663">
    <property type="component" value="Chromosome"/>
</dbReference>
<dbReference type="Pfam" id="PF01613">
    <property type="entry name" value="Flavin_Reduct"/>
    <property type="match status" value="1"/>
</dbReference>
<dbReference type="PANTHER" id="PTHR43567:SF1">
    <property type="entry name" value="FLAVOREDOXIN"/>
    <property type="match status" value="1"/>
</dbReference>
<dbReference type="SMART" id="SM00903">
    <property type="entry name" value="Flavin_Reduct"/>
    <property type="match status" value="1"/>
</dbReference>
<evidence type="ECO:0000313" key="5">
    <source>
        <dbReference type="EMBL" id="CAJ36916.2"/>
    </source>
</evidence>
<dbReference type="KEGG" id="rci:RRC505"/>
<dbReference type="EMBL" id="AM114193">
    <property type="protein sequence ID" value="CAJ36916.2"/>
    <property type="molecule type" value="Genomic_DNA"/>
</dbReference>
<gene>
    <name evidence="5" type="primary">flr</name>
    <name evidence="5" type="ORF">RRC505</name>
</gene>
<sequence>MKDVQPGEALDDLIKPYTIVTSSDGKQSDAMTTVWASQVSFDPPMVMISVGKKRKTHELIENSGEFVVNTLRESQKKVADYCGHASLKSEDKLKEQNIEVQKASKVMAPLLKGSPSALECKVFSRQDCGDHTVFIGEVVAAHKEEGTPVGLFKNDMVMPGK</sequence>
<keyword evidence="2" id="KW-0285">Flavoprotein</keyword>
<reference evidence="5 6" key="1">
    <citation type="journal article" date="2006" name="Science">
        <title>Genome of rice cluster I archaea -- the key methane producers in the rice rhizosphere.</title>
        <authorList>
            <person name="Erkel C."/>
            <person name="Kube M."/>
            <person name="Reinhardt R."/>
            <person name="Liesack W."/>
        </authorList>
    </citation>
    <scope>NUCLEOTIDE SEQUENCE [LARGE SCALE GENOMIC DNA]</scope>
    <source>
        <strain evidence="6">DSM 22066 / NBRC 105507 / MRE50</strain>
    </source>
</reference>
<evidence type="ECO:0000259" key="4">
    <source>
        <dbReference type="SMART" id="SM00903"/>
    </source>
</evidence>
<protein>
    <submittedName>
        <fullName evidence="5">Flavoredoxin</fullName>
    </submittedName>
</protein>
<keyword evidence="6" id="KW-1185">Reference proteome</keyword>
<evidence type="ECO:0000256" key="1">
    <source>
        <dbReference type="ARBA" id="ARBA00001917"/>
    </source>
</evidence>
<dbReference type="OrthoDB" id="8522at2157"/>
<dbReference type="AlphaFoldDB" id="Q0W3X7"/>
<evidence type="ECO:0000256" key="2">
    <source>
        <dbReference type="ARBA" id="ARBA00022630"/>
    </source>
</evidence>
<dbReference type="SUPFAM" id="SSF50475">
    <property type="entry name" value="FMN-binding split barrel"/>
    <property type="match status" value="1"/>
</dbReference>
<organism evidence="5 6">
    <name type="scientific">Methanocella arvoryzae (strain DSM 22066 / NBRC 105507 / MRE50)</name>
    <dbReference type="NCBI Taxonomy" id="351160"/>
    <lineage>
        <taxon>Archaea</taxon>
        <taxon>Methanobacteriati</taxon>
        <taxon>Methanobacteriota</taxon>
        <taxon>Stenosarchaea group</taxon>
        <taxon>Methanomicrobia</taxon>
        <taxon>Methanocellales</taxon>
        <taxon>Methanocellaceae</taxon>
        <taxon>Methanocella</taxon>
    </lineage>
</organism>
<dbReference type="RefSeq" id="WP_012034397.1">
    <property type="nucleotide sequence ID" value="NC_009464.1"/>
</dbReference>
<accession>Q0W3X7</accession>
<comment type="similarity">
    <text evidence="3">Belongs to the flavoredoxin family.</text>
</comment>
<dbReference type="PANTHER" id="PTHR43567">
    <property type="entry name" value="FLAVOREDOXIN-RELATED-RELATED"/>
    <property type="match status" value="1"/>
</dbReference>
<feature type="domain" description="Flavin reductase like" evidence="4">
    <location>
        <begin position="10"/>
        <end position="158"/>
    </location>
</feature>